<feature type="domain" description="RNA polymerase sigma-70 region 2" evidence="5">
    <location>
        <begin position="26"/>
        <end position="98"/>
    </location>
</feature>
<name>A0ABP6ZFL5_9ACTN</name>
<dbReference type="Pfam" id="PF04542">
    <property type="entry name" value="Sigma70_r2"/>
    <property type="match status" value="1"/>
</dbReference>
<keyword evidence="4" id="KW-0804">Transcription</keyword>
<evidence type="ECO:0000259" key="6">
    <source>
        <dbReference type="Pfam" id="PF04545"/>
    </source>
</evidence>
<gene>
    <name evidence="7" type="ORF">GCM10022223_24330</name>
</gene>
<dbReference type="Gene3D" id="1.20.140.160">
    <property type="match status" value="1"/>
</dbReference>
<dbReference type="Proteomes" id="UP001501074">
    <property type="component" value="Unassembled WGS sequence"/>
</dbReference>
<dbReference type="Pfam" id="PF04545">
    <property type="entry name" value="Sigma70_r4"/>
    <property type="match status" value="1"/>
</dbReference>
<dbReference type="EMBL" id="BAAAZO010000003">
    <property type="protein sequence ID" value="GAA3607498.1"/>
    <property type="molecule type" value="Genomic_DNA"/>
</dbReference>
<keyword evidence="2" id="KW-0731">Sigma factor</keyword>
<proteinExistence type="predicted"/>
<dbReference type="InterPro" id="IPR007627">
    <property type="entry name" value="RNA_pol_sigma70_r2"/>
</dbReference>
<dbReference type="Gene3D" id="1.10.1740.10">
    <property type="match status" value="1"/>
</dbReference>
<feature type="domain" description="RNA polymerase sigma-70 region 4" evidence="6">
    <location>
        <begin position="193"/>
        <end position="242"/>
    </location>
</feature>
<evidence type="ECO:0000259" key="5">
    <source>
        <dbReference type="Pfam" id="PF04542"/>
    </source>
</evidence>
<dbReference type="NCBIfam" id="TIGR02937">
    <property type="entry name" value="sigma70-ECF"/>
    <property type="match status" value="1"/>
</dbReference>
<organism evidence="7 8">
    <name type="scientific">Kineosporia mesophila</name>
    <dbReference type="NCBI Taxonomy" id="566012"/>
    <lineage>
        <taxon>Bacteria</taxon>
        <taxon>Bacillati</taxon>
        <taxon>Actinomycetota</taxon>
        <taxon>Actinomycetes</taxon>
        <taxon>Kineosporiales</taxon>
        <taxon>Kineosporiaceae</taxon>
        <taxon>Kineosporia</taxon>
    </lineage>
</organism>
<dbReference type="PANTHER" id="PTHR30385:SF7">
    <property type="entry name" value="RNA POLYMERASE SIGMA FACTOR FLIA"/>
    <property type="match status" value="1"/>
</dbReference>
<dbReference type="SUPFAM" id="SSF88946">
    <property type="entry name" value="Sigma2 domain of RNA polymerase sigma factors"/>
    <property type="match status" value="1"/>
</dbReference>
<dbReference type="InterPro" id="IPR013325">
    <property type="entry name" value="RNA_pol_sigma_r2"/>
</dbReference>
<evidence type="ECO:0008006" key="9">
    <source>
        <dbReference type="Google" id="ProtNLM"/>
    </source>
</evidence>
<sequence length="304" mass="32595">MADLLNSPQTSGKSASPRSAAEVEALVREHLPLVGYIARETSSRLPRHLDSDDLTGAGALALVQAAQSFDPTLGVPFARFANTRIRGAMIDQMRQRDWATRSLRSRARALAVTSEALTVALGRTPLDSELAAASGLTESEIGEIRGGQDRASLLSLDSFTPEGEGLAATLRDPAPQPEDALVAAERVGYLRDAIAELPDRLRLVVSGYYLESRPLTELATELNVTQSRVSQLRAEGLELLREALSRLLEADARAGSGAVSQPVQGARGRRRDAYVDAVARRSTVSSRVNVGRYLSSAPDVDARL</sequence>
<dbReference type="InterPro" id="IPR014284">
    <property type="entry name" value="RNA_pol_sigma-70_dom"/>
</dbReference>
<protein>
    <recommendedName>
        <fullName evidence="9">RNA polymerase sigma factor for flagellar operon FliA</fullName>
    </recommendedName>
</protein>
<reference evidence="8" key="1">
    <citation type="journal article" date="2019" name="Int. J. Syst. Evol. Microbiol.">
        <title>The Global Catalogue of Microorganisms (GCM) 10K type strain sequencing project: providing services to taxonomists for standard genome sequencing and annotation.</title>
        <authorList>
            <consortium name="The Broad Institute Genomics Platform"/>
            <consortium name="The Broad Institute Genome Sequencing Center for Infectious Disease"/>
            <person name="Wu L."/>
            <person name="Ma J."/>
        </authorList>
    </citation>
    <scope>NUCLEOTIDE SEQUENCE [LARGE SCALE GENOMIC DNA]</scope>
    <source>
        <strain evidence="8">JCM 16902</strain>
    </source>
</reference>
<comment type="caution">
    <text evidence="7">The sequence shown here is derived from an EMBL/GenBank/DDBJ whole genome shotgun (WGS) entry which is preliminary data.</text>
</comment>
<evidence type="ECO:0000313" key="8">
    <source>
        <dbReference type="Proteomes" id="UP001501074"/>
    </source>
</evidence>
<dbReference type="RefSeq" id="WP_231483815.1">
    <property type="nucleotide sequence ID" value="NZ_BAAAZO010000003.1"/>
</dbReference>
<evidence type="ECO:0000256" key="3">
    <source>
        <dbReference type="ARBA" id="ARBA00023125"/>
    </source>
</evidence>
<dbReference type="CDD" id="cd06171">
    <property type="entry name" value="Sigma70_r4"/>
    <property type="match status" value="1"/>
</dbReference>
<keyword evidence="1" id="KW-0805">Transcription regulation</keyword>
<keyword evidence="8" id="KW-1185">Reference proteome</keyword>
<evidence type="ECO:0000256" key="4">
    <source>
        <dbReference type="ARBA" id="ARBA00023163"/>
    </source>
</evidence>
<evidence type="ECO:0000313" key="7">
    <source>
        <dbReference type="EMBL" id="GAA3607498.1"/>
    </source>
</evidence>
<dbReference type="SUPFAM" id="SSF88659">
    <property type="entry name" value="Sigma3 and sigma4 domains of RNA polymerase sigma factors"/>
    <property type="match status" value="2"/>
</dbReference>
<accession>A0ABP6ZFL5</accession>
<keyword evidence="3" id="KW-0238">DNA-binding</keyword>
<evidence type="ECO:0000256" key="1">
    <source>
        <dbReference type="ARBA" id="ARBA00023015"/>
    </source>
</evidence>
<dbReference type="InterPro" id="IPR007630">
    <property type="entry name" value="RNA_pol_sigma70_r4"/>
</dbReference>
<evidence type="ECO:0000256" key="2">
    <source>
        <dbReference type="ARBA" id="ARBA00023082"/>
    </source>
</evidence>
<dbReference type="PANTHER" id="PTHR30385">
    <property type="entry name" value="SIGMA FACTOR F FLAGELLAR"/>
    <property type="match status" value="1"/>
</dbReference>
<dbReference type="InterPro" id="IPR013324">
    <property type="entry name" value="RNA_pol_sigma_r3/r4-like"/>
</dbReference>